<gene>
    <name evidence="2" type="ORF">PBT88_12325</name>
</gene>
<evidence type="ECO:0000313" key="3">
    <source>
        <dbReference type="Proteomes" id="UP001210865"/>
    </source>
</evidence>
<sequence length="358" mass="40648">MALGNIVEIERRFDQSQNDLVLQTSDFSLQGLKDMVDSEIIDLAPKYQRRERWEVERQSELIESFLLNVPVPPIYLAEEEYGIYSIIDGKQRITAVSDYINNAFALKGLQQFPDLNGARFRELPRSLQSALKVRPYLRVITLLKQSSPRLKYEVFIRLNRGGIRLNNQEIRNVAFRGALNDAIYEAATNDLLKAALKIEGPKSAAYQQMQDAEYVLRFLTLGGTWEKSSGSLSRSMDQFMLANRDVTNVEAQALVGPFEVALTRAYSLWGDTAFQRWDGERWRQQALAGLYDAEMIAASRLTDAQVLTVSANQDKVVQATKELFEDADFEEAVRLGTNTPSRIKSRIEKTYDMLVGLA</sequence>
<protein>
    <submittedName>
        <fullName evidence="2">DUF262 domain-containing protein</fullName>
    </submittedName>
</protein>
<accession>A0ABY7NNB3</accession>
<evidence type="ECO:0000259" key="1">
    <source>
        <dbReference type="Pfam" id="PF03235"/>
    </source>
</evidence>
<dbReference type="PANTHER" id="PTHR39639">
    <property type="entry name" value="CHROMOSOME 16, WHOLE GENOME SHOTGUN SEQUENCE"/>
    <property type="match status" value="1"/>
</dbReference>
<keyword evidence="3" id="KW-1185">Reference proteome</keyword>
<evidence type="ECO:0000313" key="2">
    <source>
        <dbReference type="EMBL" id="WBO20991.1"/>
    </source>
</evidence>
<dbReference type="EMBL" id="CP115174">
    <property type="protein sequence ID" value="WBO20991.1"/>
    <property type="molecule type" value="Genomic_DNA"/>
</dbReference>
<name>A0ABY7NNB3_9SPHN</name>
<dbReference type="Pfam" id="PF03235">
    <property type="entry name" value="GmrSD_N"/>
    <property type="match status" value="1"/>
</dbReference>
<dbReference type="Proteomes" id="UP001210865">
    <property type="component" value="Chromosome"/>
</dbReference>
<organism evidence="2 3">
    <name type="scientific">Sphingomonas abietis</name>
    <dbReference type="NCBI Taxonomy" id="3012344"/>
    <lineage>
        <taxon>Bacteria</taxon>
        <taxon>Pseudomonadati</taxon>
        <taxon>Pseudomonadota</taxon>
        <taxon>Alphaproteobacteria</taxon>
        <taxon>Sphingomonadales</taxon>
        <taxon>Sphingomonadaceae</taxon>
        <taxon>Sphingomonas</taxon>
    </lineage>
</organism>
<proteinExistence type="predicted"/>
<reference evidence="2 3" key="1">
    <citation type="submission" date="2022-12" db="EMBL/GenBank/DDBJ databases">
        <title>Sphingomonas abieness sp. nov., an endophytic bacterium isolated from Abies koreana.</title>
        <authorList>
            <person name="Jiang L."/>
            <person name="Lee J."/>
        </authorList>
    </citation>
    <scope>NUCLEOTIDE SEQUENCE [LARGE SCALE GENOMIC DNA]</scope>
    <source>
        <strain evidence="3">PAMB 00755</strain>
    </source>
</reference>
<feature type="domain" description="GmrSD restriction endonucleases N-terminal" evidence="1">
    <location>
        <begin position="32"/>
        <end position="173"/>
    </location>
</feature>
<dbReference type="PANTHER" id="PTHR39639:SF1">
    <property type="entry name" value="DUF262 DOMAIN-CONTAINING PROTEIN"/>
    <property type="match status" value="1"/>
</dbReference>
<dbReference type="InterPro" id="IPR004919">
    <property type="entry name" value="GmrSD_N"/>
</dbReference>
<dbReference type="RefSeq" id="WP_270075641.1">
    <property type="nucleotide sequence ID" value="NZ_CP115174.1"/>
</dbReference>